<sequence>MTQSYFERFREIALQVTAGRGGEAGFWRLQVAGRDAILDVDASSPDALQQICEIFRLMLGGASGSLIVRRGEQWKVMAASGDGAGRILGMTIDMEKSSVTSAVIRTKTPFFLSKIDEVKGVSKTNDPDRYASDAFCSFPLLGRGDAILGVINAAGMDSSHPMFKTEPGSMKGVMAAISMKITKNASDEELDTAKRDLENLRQTDTVKEKLYHMAVHDLKNPLTLISSNLAYLENLELSEAAQEIVELSRFGSERMLDMVKTILDSHKIQSGRMELDISLFDLSAVAKQAQKDFRLAASTDGIDLALDAPEKLMVEADMPIVRRIFSNLIDNALKHSPYGGEVGLAVEAKGSMAQFSVQNQGEGLPPENRQNIFHLFERLKSADGGGYEGYGLGLAFCKMAAQAHHGEIVVESEPGEGAKFIVTIPLKAGA</sequence>
<dbReference type="CDD" id="cd00075">
    <property type="entry name" value="HATPase"/>
    <property type="match status" value="1"/>
</dbReference>
<name>A0A3B1CCU6_9ZZZZ</name>
<keyword evidence="5" id="KW-0418">Kinase</keyword>
<dbReference type="Gene3D" id="3.30.565.10">
    <property type="entry name" value="Histidine kinase-like ATPase, C-terminal domain"/>
    <property type="match status" value="1"/>
</dbReference>
<reference evidence="7" key="1">
    <citation type="submission" date="2018-06" db="EMBL/GenBank/DDBJ databases">
        <authorList>
            <person name="Zhirakovskaya E."/>
        </authorList>
    </citation>
    <scope>NUCLEOTIDE SEQUENCE</scope>
</reference>
<dbReference type="InterPro" id="IPR029016">
    <property type="entry name" value="GAF-like_dom_sf"/>
</dbReference>
<evidence type="ECO:0000256" key="3">
    <source>
        <dbReference type="ARBA" id="ARBA00022553"/>
    </source>
</evidence>
<keyword evidence="3" id="KW-0597">Phosphoprotein</keyword>
<dbReference type="InterPro" id="IPR036890">
    <property type="entry name" value="HATPase_C_sf"/>
</dbReference>
<dbReference type="InterPro" id="IPR005467">
    <property type="entry name" value="His_kinase_dom"/>
</dbReference>
<dbReference type="PANTHER" id="PTHR43547:SF2">
    <property type="entry name" value="HYBRID SIGNAL TRANSDUCTION HISTIDINE KINASE C"/>
    <property type="match status" value="1"/>
</dbReference>
<dbReference type="Pfam" id="PF00512">
    <property type="entry name" value="HisKA"/>
    <property type="match status" value="1"/>
</dbReference>
<dbReference type="InterPro" id="IPR036097">
    <property type="entry name" value="HisK_dim/P_sf"/>
</dbReference>
<accession>A0A3B1CCU6</accession>
<evidence type="ECO:0000256" key="5">
    <source>
        <dbReference type="ARBA" id="ARBA00022777"/>
    </source>
</evidence>
<organism evidence="7">
    <name type="scientific">hydrothermal vent metagenome</name>
    <dbReference type="NCBI Taxonomy" id="652676"/>
    <lineage>
        <taxon>unclassified sequences</taxon>
        <taxon>metagenomes</taxon>
        <taxon>ecological metagenomes</taxon>
    </lineage>
</organism>
<dbReference type="SUPFAM" id="SSF55781">
    <property type="entry name" value="GAF domain-like"/>
    <property type="match status" value="1"/>
</dbReference>
<dbReference type="AlphaFoldDB" id="A0A3B1CCU6"/>
<dbReference type="InterPro" id="IPR003594">
    <property type="entry name" value="HATPase_dom"/>
</dbReference>
<dbReference type="PRINTS" id="PR00344">
    <property type="entry name" value="BCTRLSENSOR"/>
</dbReference>
<feature type="domain" description="Histidine kinase" evidence="6">
    <location>
        <begin position="213"/>
        <end position="428"/>
    </location>
</feature>
<evidence type="ECO:0000256" key="2">
    <source>
        <dbReference type="ARBA" id="ARBA00012438"/>
    </source>
</evidence>
<dbReference type="SUPFAM" id="SSF55874">
    <property type="entry name" value="ATPase domain of HSP90 chaperone/DNA topoisomerase II/histidine kinase"/>
    <property type="match status" value="1"/>
</dbReference>
<protein>
    <recommendedName>
        <fullName evidence="2">histidine kinase</fullName>
        <ecNumber evidence="2">2.7.13.3</ecNumber>
    </recommendedName>
</protein>
<keyword evidence="4" id="KW-0808">Transferase</keyword>
<evidence type="ECO:0000256" key="4">
    <source>
        <dbReference type="ARBA" id="ARBA00022679"/>
    </source>
</evidence>
<dbReference type="EMBL" id="UOGE01000115">
    <property type="protein sequence ID" value="VAX26042.1"/>
    <property type="molecule type" value="Genomic_DNA"/>
</dbReference>
<dbReference type="EC" id="2.7.13.3" evidence="2"/>
<dbReference type="FunFam" id="3.30.565.10:FF:000006">
    <property type="entry name" value="Sensor histidine kinase WalK"/>
    <property type="match status" value="1"/>
</dbReference>
<gene>
    <name evidence="7" type="ORF">MNBD_NITROSPINAE02-350</name>
</gene>
<dbReference type="Gene3D" id="3.30.450.40">
    <property type="match status" value="1"/>
</dbReference>
<dbReference type="GO" id="GO:0000155">
    <property type="term" value="F:phosphorelay sensor kinase activity"/>
    <property type="evidence" value="ECO:0007669"/>
    <property type="project" value="InterPro"/>
</dbReference>
<dbReference type="Pfam" id="PF02518">
    <property type="entry name" value="HATPase_c"/>
    <property type="match status" value="1"/>
</dbReference>
<evidence type="ECO:0000259" key="6">
    <source>
        <dbReference type="PROSITE" id="PS50109"/>
    </source>
</evidence>
<dbReference type="InterPro" id="IPR004358">
    <property type="entry name" value="Sig_transdc_His_kin-like_C"/>
</dbReference>
<dbReference type="Gene3D" id="1.10.287.130">
    <property type="match status" value="1"/>
</dbReference>
<dbReference type="SMART" id="SM00388">
    <property type="entry name" value="HisKA"/>
    <property type="match status" value="1"/>
</dbReference>
<evidence type="ECO:0000313" key="7">
    <source>
        <dbReference type="EMBL" id="VAX26042.1"/>
    </source>
</evidence>
<evidence type="ECO:0000256" key="1">
    <source>
        <dbReference type="ARBA" id="ARBA00000085"/>
    </source>
</evidence>
<dbReference type="PROSITE" id="PS50109">
    <property type="entry name" value="HIS_KIN"/>
    <property type="match status" value="1"/>
</dbReference>
<dbReference type="InterPro" id="IPR003661">
    <property type="entry name" value="HisK_dim/P_dom"/>
</dbReference>
<dbReference type="SMART" id="SM00387">
    <property type="entry name" value="HATPase_c"/>
    <property type="match status" value="1"/>
</dbReference>
<proteinExistence type="predicted"/>
<dbReference type="PANTHER" id="PTHR43547">
    <property type="entry name" value="TWO-COMPONENT HISTIDINE KINASE"/>
    <property type="match status" value="1"/>
</dbReference>
<dbReference type="SUPFAM" id="SSF47384">
    <property type="entry name" value="Homodimeric domain of signal transducing histidine kinase"/>
    <property type="match status" value="1"/>
</dbReference>
<comment type="catalytic activity">
    <reaction evidence="1">
        <text>ATP + protein L-histidine = ADP + protein N-phospho-L-histidine.</text>
        <dbReference type="EC" id="2.7.13.3"/>
    </reaction>
</comment>
<dbReference type="CDD" id="cd00082">
    <property type="entry name" value="HisKA"/>
    <property type="match status" value="1"/>
</dbReference>